<evidence type="ECO:0000256" key="9">
    <source>
        <dbReference type="ARBA" id="ARBA00022729"/>
    </source>
</evidence>
<dbReference type="InterPro" id="IPR000490">
    <property type="entry name" value="Glyco_hydro_17"/>
</dbReference>
<dbReference type="GO" id="GO:0000272">
    <property type="term" value="P:polysaccharide catabolic process"/>
    <property type="evidence" value="ECO:0007669"/>
    <property type="project" value="UniProtKB-KW"/>
</dbReference>
<keyword evidence="11" id="KW-0472">Membrane</keyword>
<protein>
    <recommendedName>
        <fullName evidence="5">glucan endo-1,3-beta-D-glucosidase</fullName>
        <ecNumber evidence="5">3.2.1.39</ecNumber>
    </recommendedName>
    <alternativeName>
        <fullName evidence="18">Endo-1,3-beta-glucanase btgC</fullName>
    </alternativeName>
    <alternativeName>
        <fullName evidence="17">Laminarinase btgC</fullName>
    </alternativeName>
</protein>
<dbReference type="EC" id="3.2.1.39" evidence="5"/>
<evidence type="ECO:0000313" key="22">
    <source>
        <dbReference type="Proteomes" id="UP000070444"/>
    </source>
</evidence>
<dbReference type="GO" id="GO:0005576">
    <property type="term" value="C:extracellular region"/>
    <property type="evidence" value="ECO:0007669"/>
    <property type="project" value="TreeGrafter"/>
</dbReference>
<dbReference type="InterPro" id="IPR050732">
    <property type="entry name" value="Beta-glucan_modifiers"/>
</dbReference>
<dbReference type="GO" id="GO:0005886">
    <property type="term" value="C:plasma membrane"/>
    <property type="evidence" value="ECO:0007669"/>
    <property type="project" value="UniProtKB-SubCell"/>
</dbReference>
<feature type="signal peptide" evidence="20">
    <location>
        <begin position="1"/>
        <end position="20"/>
    </location>
</feature>
<keyword evidence="9 20" id="KW-0732">Signal</keyword>
<comment type="catalytic activity">
    <reaction evidence="1">
        <text>Hydrolysis of (1-&gt;3)-beta-D-glucosidic linkages in (1-&gt;3)-beta-D-glucans.</text>
        <dbReference type="EC" id="3.2.1.39"/>
    </reaction>
</comment>
<dbReference type="GO" id="GO:0042973">
    <property type="term" value="F:glucan endo-1,3-beta-D-glucosidase activity"/>
    <property type="evidence" value="ECO:0007669"/>
    <property type="project" value="UniProtKB-EC"/>
</dbReference>
<keyword evidence="7" id="KW-0134">Cell wall</keyword>
<accession>A0A137P5F7</accession>
<sequence>MNLKLIQLTLATLLTSSISAQKPVWGLGYNAKHSDGQCPDLNKVIEDFKTMLTITDRIRTFGIQDCNQGELVIQAAKATGMKLSLGMFINQYDAEYNAEYSRLQALVGQYKDVFVGNVDSVIVGSEAIYRKETTNSAVAAKVVEVKKFLTGAGVPTLVTAADIKDNWYDSDLTKAVDMMYVNAYPYWEGIPIDQAINHLWWKIQEVKDRTPGKRFVLSETGWPQGGNNFGAAVPSKDNQIRFFNQFICSVAKSPVPLEYYWFSAFDETWNKDEAGMSWGIFDANRQLKPGYQFPVPCDKF</sequence>
<evidence type="ECO:0000256" key="8">
    <source>
        <dbReference type="ARBA" id="ARBA00022525"/>
    </source>
</evidence>
<dbReference type="GO" id="GO:0071555">
    <property type="term" value="P:cell wall organization"/>
    <property type="evidence" value="ECO:0007669"/>
    <property type="project" value="UniProtKB-KW"/>
</dbReference>
<dbReference type="Proteomes" id="UP000070444">
    <property type="component" value="Unassembled WGS sequence"/>
</dbReference>
<keyword evidence="15" id="KW-0624">Polysaccharide degradation</keyword>
<dbReference type="PANTHER" id="PTHR16631">
    <property type="entry name" value="GLUCAN 1,3-BETA-GLUCOSIDASE"/>
    <property type="match status" value="1"/>
</dbReference>
<evidence type="ECO:0000256" key="10">
    <source>
        <dbReference type="ARBA" id="ARBA00022801"/>
    </source>
</evidence>
<evidence type="ECO:0000256" key="12">
    <source>
        <dbReference type="ARBA" id="ARBA00023180"/>
    </source>
</evidence>
<evidence type="ECO:0000256" key="1">
    <source>
        <dbReference type="ARBA" id="ARBA00000382"/>
    </source>
</evidence>
<keyword evidence="10 21" id="KW-0378">Hydrolase</keyword>
<comment type="function">
    <text evidence="16">Glucanases play a role in cell expansion during growth, in cell-cell fusion during mating, and in spore release during sporulation. This enzyme may be involved in beta-glucan degradation. Active on laminarin and lichenan.</text>
</comment>
<evidence type="ECO:0000256" key="13">
    <source>
        <dbReference type="ARBA" id="ARBA00023277"/>
    </source>
</evidence>
<evidence type="ECO:0000256" key="17">
    <source>
        <dbReference type="ARBA" id="ARBA00042373"/>
    </source>
</evidence>
<dbReference type="OrthoDB" id="77201at2759"/>
<keyword evidence="22" id="KW-1185">Reference proteome</keyword>
<dbReference type="EMBL" id="KQ964508">
    <property type="protein sequence ID" value="KXN70246.1"/>
    <property type="molecule type" value="Genomic_DNA"/>
</dbReference>
<comment type="similarity">
    <text evidence="4 19">Belongs to the glycosyl hydrolase 17 family.</text>
</comment>
<dbReference type="AlphaFoldDB" id="A0A137P5F7"/>
<evidence type="ECO:0000256" key="19">
    <source>
        <dbReference type="RuleBase" id="RU004335"/>
    </source>
</evidence>
<dbReference type="SUPFAM" id="SSF51445">
    <property type="entry name" value="(Trans)glycosidases"/>
    <property type="match status" value="1"/>
</dbReference>
<evidence type="ECO:0000256" key="2">
    <source>
        <dbReference type="ARBA" id="ARBA00004191"/>
    </source>
</evidence>
<keyword evidence="8" id="KW-0964">Secreted</keyword>
<keyword evidence="13" id="KW-0119">Carbohydrate metabolism</keyword>
<evidence type="ECO:0000256" key="4">
    <source>
        <dbReference type="ARBA" id="ARBA00008773"/>
    </source>
</evidence>
<dbReference type="GO" id="GO:0009986">
    <property type="term" value="C:cell surface"/>
    <property type="evidence" value="ECO:0007669"/>
    <property type="project" value="TreeGrafter"/>
</dbReference>
<evidence type="ECO:0000256" key="18">
    <source>
        <dbReference type="ARBA" id="ARBA00043078"/>
    </source>
</evidence>
<dbReference type="OMA" id="FICQAND"/>
<evidence type="ECO:0000256" key="5">
    <source>
        <dbReference type="ARBA" id="ARBA00012780"/>
    </source>
</evidence>
<organism evidence="21 22">
    <name type="scientific">Conidiobolus coronatus (strain ATCC 28846 / CBS 209.66 / NRRL 28638)</name>
    <name type="common">Delacroixia coronata</name>
    <dbReference type="NCBI Taxonomy" id="796925"/>
    <lineage>
        <taxon>Eukaryota</taxon>
        <taxon>Fungi</taxon>
        <taxon>Fungi incertae sedis</taxon>
        <taxon>Zoopagomycota</taxon>
        <taxon>Entomophthoromycotina</taxon>
        <taxon>Entomophthoromycetes</taxon>
        <taxon>Entomophthorales</taxon>
        <taxon>Ancylistaceae</taxon>
        <taxon>Conidiobolus</taxon>
    </lineage>
</organism>
<dbReference type="PANTHER" id="PTHR16631:SF17">
    <property type="entry name" value="GLUCAN ENDO-1,3-BETA-GLUCOSIDASE BTGC"/>
    <property type="match status" value="1"/>
</dbReference>
<comment type="subcellular location">
    <subcellularLocation>
        <location evidence="3">Cell membrane</location>
        <topology evidence="3">Single-pass type II membrane protein</topology>
    </subcellularLocation>
    <subcellularLocation>
        <location evidence="2">Secreted</location>
        <location evidence="2">Cell wall</location>
    </subcellularLocation>
</comment>
<evidence type="ECO:0000256" key="7">
    <source>
        <dbReference type="ARBA" id="ARBA00022512"/>
    </source>
</evidence>
<dbReference type="InterPro" id="IPR017853">
    <property type="entry name" value="GH"/>
</dbReference>
<feature type="chain" id="PRO_5007294407" description="glucan endo-1,3-beta-D-glucosidase" evidence="20">
    <location>
        <begin position="21"/>
        <end position="300"/>
    </location>
</feature>
<evidence type="ECO:0000256" key="15">
    <source>
        <dbReference type="ARBA" id="ARBA00023326"/>
    </source>
</evidence>
<evidence type="ECO:0000256" key="3">
    <source>
        <dbReference type="ARBA" id="ARBA00004401"/>
    </source>
</evidence>
<dbReference type="GO" id="GO:0009277">
    <property type="term" value="C:fungal-type cell wall"/>
    <property type="evidence" value="ECO:0007669"/>
    <property type="project" value="TreeGrafter"/>
</dbReference>
<gene>
    <name evidence="21" type="ORF">CONCODRAFT_39674</name>
</gene>
<evidence type="ECO:0000256" key="16">
    <source>
        <dbReference type="ARBA" id="ARBA00037649"/>
    </source>
</evidence>
<name>A0A137P5F7_CONC2</name>
<keyword evidence="6" id="KW-1003">Cell membrane</keyword>
<keyword evidence="12" id="KW-0325">Glycoprotein</keyword>
<evidence type="ECO:0000256" key="20">
    <source>
        <dbReference type="SAM" id="SignalP"/>
    </source>
</evidence>
<proteinExistence type="inferred from homology"/>
<keyword evidence="14" id="KW-0961">Cell wall biogenesis/degradation</keyword>
<reference evidence="21 22" key="1">
    <citation type="journal article" date="2015" name="Genome Biol. Evol.">
        <title>Phylogenomic analyses indicate that early fungi evolved digesting cell walls of algal ancestors of land plants.</title>
        <authorList>
            <person name="Chang Y."/>
            <person name="Wang S."/>
            <person name="Sekimoto S."/>
            <person name="Aerts A.L."/>
            <person name="Choi C."/>
            <person name="Clum A."/>
            <person name="LaButti K.M."/>
            <person name="Lindquist E.A."/>
            <person name="Yee Ngan C."/>
            <person name="Ohm R.A."/>
            <person name="Salamov A.A."/>
            <person name="Grigoriev I.V."/>
            <person name="Spatafora J.W."/>
            <person name="Berbee M.L."/>
        </authorList>
    </citation>
    <scope>NUCLEOTIDE SEQUENCE [LARGE SCALE GENOMIC DNA]</scope>
    <source>
        <strain evidence="21 22">NRRL 28638</strain>
    </source>
</reference>
<evidence type="ECO:0000313" key="21">
    <source>
        <dbReference type="EMBL" id="KXN70246.1"/>
    </source>
</evidence>
<evidence type="ECO:0000256" key="11">
    <source>
        <dbReference type="ARBA" id="ARBA00023136"/>
    </source>
</evidence>
<evidence type="ECO:0000256" key="6">
    <source>
        <dbReference type="ARBA" id="ARBA00022475"/>
    </source>
</evidence>
<dbReference type="STRING" id="796925.A0A137P5F7"/>
<dbReference type="Gene3D" id="3.20.20.80">
    <property type="entry name" value="Glycosidases"/>
    <property type="match status" value="1"/>
</dbReference>
<evidence type="ECO:0000256" key="14">
    <source>
        <dbReference type="ARBA" id="ARBA00023316"/>
    </source>
</evidence>
<dbReference type="Pfam" id="PF00332">
    <property type="entry name" value="Glyco_hydro_17"/>
    <property type="match status" value="1"/>
</dbReference>